<evidence type="ECO:0000259" key="1">
    <source>
        <dbReference type="Pfam" id="PF00144"/>
    </source>
</evidence>
<dbReference type="RefSeq" id="WP_378972893.1">
    <property type="nucleotide sequence ID" value="NZ_JBHTBJ010000022.1"/>
</dbReference>
<reference evidence="3" key="1">
    <citation type="journal article" date="2019" name="Int. J. Syst. Evol. Microbiol.">
        <title>The Global Catalogue of Microorganisms (GCM) 10K type strain sequencing project: providing services to taxonomists for standard genome sequencing and annotation.</title>
        <authorList>
            <consortium name="The Broad Institute Genomics Platform"/>
            <consortium name="The Broad Institute Genome Sequencing Center for Infectious Disease"/>
            <person name="Wu L."/>
            <person name="Ma J."/>
        </authorList>
    </citation>
    <scope>NUCLEOTIDE SEQUENCE [LARGE SCALE GENOMIC DNA]</scope>
    <source>
        <strain evidence="3">XZYJT-10</strain>
    </source>
</reference>
<dbReference type="PANTHER" id="PTHR43283">
    <property type="entry name" value="BETA-LACTAMASE-RELATED"/>
    <property type="match status" value="1"/>
</dbReference>
<organism evidence="2 3">
    <name type="scientific">Paractinoplanes rhizophilus</name>
    <dbReference type="NCBI Taxonomy" id="1416877"/>
    <lineage>
        <taxon>Bacteria</taxon>
        <taxon>Bacillati</taxon>
        <taxon>Actinomycetota</taxon>
        <taxon>Actinomycetes</taxon>
        <taxon>Micromonosporales</taxon>
        <taxon>Micromonosporaceae</taxon>
        <taxon>Paractinoplanes</taxon>
    </lineage>
</organism>
<sequence length="397" mass="42748">MSSPLRDAIAARVGRGEFPGVVALVARDDDVTVHTVGVTRFGGDVPMRRDTPFRITSMTKPVMAAAALMLAEDDRLDLEEPVAKLLPELAGQRVLRRPDGPLDDTVEAARPVTVEDLLTFTLGFGFILDGDTIDPPWPIVEAWRELGLALAEPEPRTPHGPDEWVRRFGSLPLIHQPGDKWMYNAGTIILGALLARADDRPLAEILYDRVFAPLGMTQTGFWLPPDRAAALPGQYMTDPATGVLSERTSTGPEVWSRPPAFPSGSGGLVSTADDFLAFARMLLDGGVHGGTRLLSAQAVASMTGNHLTPAQIESGGFILGGSGWGYGLAVTVADDEVSAAGRYGWAGGYGTAWFNDPRERLVSIVLSQVSDLLWNGALTEFNRLAYRDHDPGRARDE</sequence>
<keyword evidence="2" id="KW-0378">Hydrolase</keyword>
<dbReference type="EMBL" id="JBHTBJ010000022">
    <property type="protein sequence ID" value="MFC7277380.1"/>
    <property type="molecule type" value="Genomic_DNA"/>
</dbReference>
<dbReference type="InterPro" id="IPR001466">
    <property type="entry name" value="Beta-lactam-related"/>
</dbReference>
<comment type="caution">
    <text evidence="2">The sequence shown here is derived from an EMBL/GenBank/DDBJ whole genome shotgun (WGS) entry which is preliminary data.</text>
</comment>
<keyword evidence="3" id="KW-1185">Reference proteome</keyword>
<dbReference type="SUPFAM" id="SSF56601">
    <property type="entry name" value="beta-lactamase/transpeptidase-like"/>
    <property type="match status" value="1"/>
</dbReference>
<dbReference type="Pfam" id="PF00144">
    <property type="entry name" value="Beta-lactamase"/>
    <property type="match status" value="1"/>
</dbReference>
<dbReference type="GO" id="GO:0016787">
    <property type="term" value="F:hydrolase activity"/>
    <property type="evidence" value="ECO:0007669"/>
    <property type="project" value="UniProtKB-KW"/>
</dbReference>
<accession>A0ABW2HXX0</accession>
<dbReference type="Proteomes" id="UP001596548">
    <property type="component" value="Unassembled WGS sequence"/>
</dbReference>
<proteinExistence type="predicted"/>
<protein>
    <submittedName>
        <fullName evidence="2">Serine hydrolase domain-containing protein</fullName>
        <ecNumber evidence="2">3.-.-.-</ecNumber>
    </submittedName>
</protein>
<dbReference type="EC" id="3.-.-.-" evidence="2"/>
<dbReference type="InterPro" id="IPR012338">
    <property type="entry name" value="Beta-lactam/transpept-like"/>
</dbReference>
<feature type="domain" description="Beta-lactamase-related" evidence="1">
    <location>
        <begin position="5"/>
        <end position="370"/>
    </location>
</feature>
<dbReference type="InterPro" id="IPR050789">
    <property type="entry name" value="Diverse_Enzym_Activities"/>
</dbReference>
<dbReference type="Gene3D" id="3.40.710.10">
    <property type="entry name" value="DD-peptidase/beta-lactamase superfamily"/>
    <property type="match status" value="1"/>
</dbReference>
<dbReference type="PANTHER" id="PTHR43283:SF3">
    <property type="entry name" value="BETA-LACTAMASE FAMILY PROTEIN (AFU_ORTHOLOGUE AFUA_5G07500)"/>
    <property type="match status" value="1"/>
</dbReference>
<evidence type="ECO:0000313" key="3">
    <source>
        <dbReference type="Proteomes" id="UP001596548"/>
    </source>
</evidence>
<name>A0ABW2HXX0_9ACTN</name>
<evidence type="ECO:0000313" key="2">
    <source>
        <dbReference type="EMBL" id="MFC7277380.1"/>
    </source>
</evidence>
<gene>
    <name evidence="2" type="ORF">ACFQS1_25590</name>
</gene>